<protein>
    <recommendedName>
        <fullName evidence="3">EB domain-containing protein</fullName>
    </recommendedName>
</protein>
<dbReference type="Proteomes" id="UP000031036">
    <property type="component" value="Unassembled WGS sequence"/>
</dbReference>
<reference evidence="1 2" key="1">
    <citation type="submission" date="2014-11" db="EMBL/GenBank/DDBJ databases">
        <title>Genetic blueprint of the zoonotic pathogen Toxocara canis.</title>
        <authorList>
            <person name="Zhu X.-Q."/>
            <person name="Korhonen P.K."/>
            <person name="Cai H."/>
            <person name="Young N.D."/>
            <person name="Nejsum P."/>
            <person name="von Samson-Himmelstjerna G."/>
            <person name="Boag P.R."/>
            <person name="Tan P."/>
            <person name="Li Q."/>
            <person name="Min J."/>
            <person name="Yang Y."/>
            <person name="Wang X."/>
            <person name="Fang X."/>
            <person name="Hall R.S."/>
            <person name="Hofmann A."/>
            <person name="Sternberg P.W."/>
            <person name="Jex A.R."/>
            <person name="Gasser R.B."/>
        </authorList>
    </citation>
    <scope>NUCLEOTIDE SEQUENCE [LARGE SCALE GENOMIC DNA]</scope>
    <source>
        <strain evidence="1">PN_DK_2014</strain>
    </source>
</reference>
<accession>A0A0B2URT0</accession>
<proteinExistence type="predicted"/>
<comment type="caution">
    <text evidence="1">The sequence shown here is derived from an EMBL/GenBank/DDBJ whole genome shotgun (WGS) entry which is preliminary data.</text>
</comment>
<dbReference type="AlphaFoldDB" id="A0A0B2URT0"/>
<gene>
    <name evidence="1" type="ORF">Tcan_00301</name>
</gene>
<keyword evidence="2" id="KW-1185">Reference proteome</keyword>
<name>A0A0B2URT0_TOXCA</name>
<dbReference type="OrthoDB" id="671595at2759"/>
<evidence type="ECO:0000313" key="2">
    <source>
        <dbReference type="Proteomes" id="UP000031036"/>
    </source>
</evidence>
<organism evidence="1 2">
    <name type="scientific">Toxocara canis</name>
    <name type="common">Canine roundworm</name>
    <dbReference type="NCBI Taxonomy" id="6265"/>
    <lineage>
        <taxon>Eukaryota</taxon>
        <taxon>Metazoa</taxon>
        <taxon>Ecdysozoa</taxon>
        <taxon>Nematoda</taxon>
        <taxon>Chromadorea</taxon>
        <taxon>Rhabditida</taxon>
        <taxon>Spirurina</taxon>
        <taxon>Ascaridomorpha</taxon>
        <taxon>Ascaridoidea</taxon>
        <taxon>Toxocaridae</taxon>
        <taxon>Toxocara</taxon>
    </lineage>
</organism>
<dbReference type="STRING" id="6265.A0A0B2URT0"/>
<feature type="non-terminal residue" evidence="1">
    <location>
        <position position="104"/>
    </location>
</feature>
<feature type="non-terminal residue" evidence="1">
    <location>
        <position position="1"/>
    </location>
</feature>
<evidence type="ECO:0008006" key="3">
    <source>
        <dbReference type="Google" id="ProtNLM"/>
    </source>
</evidence>
<sequence>VYPGSVCTALDQCQLNSKCFNGYCVCLGDLDTNASGFCTNASSRGIKRGLAGSHCTASSPCMFNSLQCSSWGYCVCIDGFVSNGLGECLPTKRSPMTLTASKSI</sequence>
<evidence type="ECO:0000313" key="1">
    <source>
        <dbReference type="EMBL" id="KHN71822.1"/>
    </source>
</evidence>
<dbReference type="EMBL" id="JPKZ01019840">
    <property type="protein sequence ID" value="KHN71822.1"/>
    <property type="molecule type" value="Genomic_DNA"/>
</dbReference>